<keyword evidence="7 8" id="KW-0472">Membrane</keyword>
<keyword evidence="5 8" id="KW-0812">Transmembrane</keyword>
<evidence type="ECO:0000256" key="6">
    <source>
        <dbReference type="ARBA" id="ARBA00022989"/>
    </source>
</evidence>
<evidence type="ECO:0000256" key="1">
    <source>
        <dbReference type="ARBA" id="ARBA00004651"/>
    </source>
</evidence>
<keyword evidence="3" id="KW-0813">Transport</keyword>
<feature type="transmembrane region" description="Helical" evidence="8">
    <location>
        <begin position="262"/>
        <end position="283"/>
    </location>
</feature>
<name>A0ABU3DFI6_9RHOB</name>
<evidence type="ECO:0000256" key="4">
    <source>
        <dbReference type="ARBA" id="ARBA00022475"/>
    </source>
</evidence>
<dbReference type="Pfam" id="PF01032">
    <property type="entry name" value="FecCD"/>
    <property type="match status" value="1"/>
</dbReference>
<evidence type="ECO:0000256" key="5">
    <source>
        <dbReference type="ARBA" id="ARBA00022692"/>
    </source>
</evidence>
<feature type="transmembrane region" description="Helical" evidence="8">
    <location>
        <begin position="289"/>
        <end position="307"/>
    </location>
</feature>
<comment type="subcellular location">
    <subcellularLocation>
        <location evidence="1">Cell membrane</location>
        <topology evidence="1">Multi-pass membrane protein</topology>
    </subcellularLocation>
</comment>
<keyword evidence="4" id="KW-1003">Cell membrane</keyword>
<sequence>MARAAYPALALLALLSLGTGASGIGPLQLLTDPEGLWLLAVSRLPRTVAALLAGAGLAVAGVIMQMLARNRFVEPATAGTGEAAGLGLVAVTLLAPASAIWLKMLAATATALAGTAGFLAMVRRLPPREPLLVPLTGIVYGGILGAATTFLAYERDLLQYIGIWMNGEFSGVMIGRYEYLWISGGLTVLAYLFADRFTIAGMGRDMSVNLGLSYGQVMAFGLFIVSVITALTVVTVGMIPFVGLVVPNIVSRIRGDNLRHSLPIVALSGAALVLACDVLARVIRYPYEIPVGTVLGIVGGAIFLWLLHSRGSRGH</sequence>
<evidence type="ECO:0000313" key="9">
    <source>
        <dbReference type="EMBL" id="MDT0682455.1"/>
    </source>
</evidence>
<dbReference type="SUPFAM" id="SSF81345">
    <property type="entry name" value="ABC transporter involved in vitamin B12 uptake, BtuC"/>
    <property type="match status" value="1"/>
</dbReference>
<feature type="transmembrane region" description="Helical" evidence="8">
    <location>
        <begin position="47"/>
        <end position="68"/>
    </location>
</feature>
<dbReference type="PANTHER" id="PTHR30472">
    <property type="entry name" value="FERRIC ENTEROBACTIN TRANSPORT SYSTEM PERMEASE PROTEIN"/>
    <property type="match status" value="1"/>
</dbReference>
<protein>
    <submittedName>
        <fullName evidence="9">Iron chelate uptake ABC transporter family permease subunit</fullName>
    </submittedName>
</protein>
<accession>A0ABU3DFI6</accession>
<dbReference type="EMBL" id="JAVRHL010000002">
    <property type="protein sequence ID" value="MDT0682455.1"/>
    <property type="molecule type" value="Genomic_DNA"/>
</dbReference>
<evidence type="ECO:0000256" key="2">
    <source>
        <dbReference type="ARBA" id="ARBA00007935"/>
    </source>
</evidence>
<feature type="transmembrane region" description="Helical" evidence="8">
    <location>
        <begin position="131"/>
        <end position="153"/>
    </location>
</feature>
<organism evidence="9 10">
    <name type="scientific">Tropicimonas omnivorans</name>
    <dbReference type="NCBI Taxonomy" id="3075590"/>
    <lineage>
        <taxon>Bacteria</taxon>
        <taxon>Pseudomonadati</taxon>
        <taxon>Pseudomonadota</taxon>
        <taxon>Alphaproteobacteria</taxon>
        <taxon>Rhodobacterales</taxon>
        <taxon>Roseobacteraceae</taxon>
        <taxon>Tropicimonas</taxon>
    </lineage>
</organism>
<keyword evidence="6 8" id="KW-1133">Transmembrane helix</keyword>
<dbReference type="PANTHER" id="PTHR30472:SF27">
    <property type="entry name" value="PETROBACTIN IMPORT SYSTEM PERMEASE PROTEIN YCLN"/>
    <property type="match status" value="1"/>
</dbReference>
<feature type="transmembrane region" description="Helical" evidence="8">
    <location>
        <begin position="173"/>
        <end position="194"/>
    </location>
</feature>
<feature type="transmembrane region" description="Helical" evidence="8">
    <location>
        <begin position="100"/>
        <end position="119"/>
    </location>
</feature>
<dbReference type="InterPro" id="IPR000522">
    <property type="entry name" value="ABC_transptr_permease_BtuC"/>
</dbReference>
<comment type="caution">
    <text evidence="9">The sequence shown here is derived from an EMBL/GenBank/DDBJ whole genome shotgun (WGS) entry which is preliminary data.</text>
</comment>
<reference evidence="9 10" key="1">
    <citation type="submission" date="2023-09" db="EMBL/GenBank/DDBJ databases">
        <authorList>
            <person name="Rey-Velasco X."/>
        </authorList>
    </citation>
    <scope>NUCLEOTIDE SEQUENCE [LARGE SCALE GENOMIC DNA]</scope>
    <source>
        <strain evidence="9 10">F158</strain>
    </source>
</reference>
<gene>
    <name evidence="9" type="ORF">RM543_07155</name>
</gene>
<keyword evidence="10" id="KW-1185">Reference proteome</keyword>
<dbReference type="Gene3D" id="1.10.3470.10">
    <property type="entry name" value="ABC transporter involved in vitamin B12 uptake, BtuC"/>
    <property type="match status" value="1"/>
</dbReference>
<evidence type="ECO:0000256" key="3">
    <source>
        <dbReference type="ARBA" id="ARBA00022448"/>
    </source>
</evidence>
<evidence type="ECO:0000256" key="7">
    <source>
        <dbReference type="ARBA" id="ARBA00023136"/>
    </source>
</evidence>
<evidence type="ECO:0000256" key="8">
    <source>
        <dbReference type="SAM" id="Phobius"/>
    </source>
</evidence>
<evidence type="ECO:0000313" key="10">
    <source>
        <dbReference type="Proteomes" id="UP001265259"/>
    </source>
</evidence>
<comment type="similarity">
    <text evidence="2">Belongs to the binding-protein-dependent transport system permease family. FecCD subfamily.</text>
</comment>
<dbReference type="CDD" id="cd06550">
    <property type="entry name" value="TM_ABC_iron-siderophores_like"/>
    <property type="match status" value="1"/>
</dbReference>
<proteinExistence type="inferred from homology"/>
<feature type="transmembrane region" description="Helical" evidence="8">
    <location>
        <begin position="231"/>
        <end position="250"/>
    </location>
</feature>
<dbReference type="Proteomes" id="UP001265259">
    <property type="component" value="Unassembled WGS sequence"/>
</dbReference>
<dbReference type="InterPro" id="IPR037294">
    <property type="entry name" value="ABC_BtuC-like"/>
</dbReference>